<organism evidence="2 3">
    <name type="scientific">Gossypium gossypioides</name>
    <name type="common">Mexican cotton</name>
    <name type="synonym">Selera gossypioides</name>
    <dbReference type="NCBI Taxonomy" id="34282"/>
    <lineage>
        <taxon>Eukaryota</taxon>
        <taxon>Viridiplantae</taxon>
        <taxon>Streptophyta</taxon>
        <taxon>Embryophyta</taxon>
        <taxon>Tracheophyta</taxon>
        <taxon>Spermatophyta</taxon>
        <taxon>Magnoliopsida</taxon>
        <taxon>eudicotyledons</taxon>
        <taxon>Gunneridae</taxon>
        <taxon>Pentapetalae</taxon>
        <taxon>rosids</taxon>
        <taxon>malvids</taxon>
        <taxon>Malvales</taxon>
        <taxon>Malvaceae</taxon>
        <taxon>Malvoideae</taxon>
        <taxon>Gossypium</taxon>
    </lineage>
</organism>
<dbReference type="GO" id="GO:0047372">
    <property type="term" value="F:monoacylglycerol lipase activity"/>
    <property type="evidence" value="ECO:0007669"/>
    <property type="project" value="TreeGrafter"/>
</dbReference>
<evidence type="ECO:0000313" key="3">
    <source>
        <dbReference type="Proteomes" id="UP000593579"/>
    </source>
</evidence>
<keyword evidence="1" id="KW-0443">Lipid metabolism</keyword>
<comment type="caution">
    <text evidence="2">The sequence shown here is derived from an EMBL/GenBank/DDBJ whole genome shotgun (WGS) entry which is preliminary data.</text>
</comment>
<dbReference type="PANTHER" id="PTHR32176">
    <property type="entry name" value="XYLOSE ISOMERASE"/>
    <property type="match status" value="1"/>
</dbReference>
<dbReference type="GO" id="GO:0016042">
    <property type="term" value="P:lipid catabolic process"/>
    <property type="evidence" value="ECO:0007669"/>
    <property type="project" value="UniProtKB-KW"/>
</dbReference>
<sequence>DDGLIGDVSSVDIATGNNLNELVKVGEGLLKKKVSRVNLETGIFEPFKEETNEEALKRFAKLLSQERHGRHLRSPQGKA</sequence>
<evidence type="ECO:0000256" key="1">
    <source>
        <dbReference type="ARBA" id="ARBA00022963"/>
    </source>
</evidence>
<gene>
    <name evidence="2" type="ORF">Gogos_004137</name>
</gene>
<accession>A0A7J9CFR0</accession>
<dbReference type="EMBL" id="JABEZY010000010">
    <property type="protein sequence ID" value="MBA0747208.1"/>
    <property type="molecule type" value="Genomic_DNA"/>
</dbReference>
<dbReference type="AlphaFoldDB" id="A0A7J9CFR0"/>
<feature type="non-terminal residue" evidence="2">
    <location>
        <position position="1"/>
    </location>
</feature>
<dbReference type="GO" id="GO:0004620">
    <property type="term" value="F:phospholipase activity"/>
    <property type="evidence" value="ECO:0007669"/>
    <property type="project" value="TreeGrafter"/>
</dbReference>
<proteinExistence type="predicted"/>
<protein>
    <submittedName>
        <fullName evidence="2">Uncharacterized protein</fullName>
    </submittedName>
</protein>
<evidence type="ECO:0000313" key="2">
    <source>
        <dbReference type="EMBL" id="MBA0747208.1"/>
    </source>
</evidence>
<dbReference type="Proteomes" id="UP000593579">
    <property type="component" value="Unassembled WGS sequence"/>
</dbReference>
<dbReference type="OrthoDB" id="1002110at2759"/>
<keyword evidence="1" id="KW-0442">Lipid degradation</keyword>
<reference evidence="2 3" key="1">
    <citation type="journal article" date="2019" name="Genome Biol. Evol.">
        <title>Insights into the evolution of the New World diploid cottons (Gossypium, subgenus Houzingenia) based on genome sequencing.</title>
        <authorList>
            <person name="Grover C.E."/>
            <person name="Arick M.A. 2nd"/>
            <person name="Thrash A."/>
            <person name="Conover J.L."/>
            <person name="Sanders W.S."/>
            <person name="Peterson D.G."/>
            <person name="Frelichowski J.E."/>
            <person name="Scheffler J.A."/>
            <person name="Scheffler B.E."/>
            <person name="Wendel J.F."/>
        </authorList>
    </citation>
    <scope>NUCLEOTIDE SEQUENCE [LARGE SCALE GENOMIC DNA]</scope>
    <source>
        <strain evidence="2">5</strain>
        <tissue evidence="2">Leaf</tissue>
    </source>
</reference>
<dbReference type="PANTHER" id="PTHR32176:SF109">
    <property type="entry name" value="PATATIN-LIKE PROTEIN 2"/>
    <property type="match status" value="1"/>
</dbReference>
<keyword evidence="3" id="KW-1185">Reference proteome</keyword>
<dbReference type="Gene3D" id="3.40.1090.10">
    <property type="entry name" value="Cytosolic phospholipase A2 catalytic domain"/>
    <property type="match status" value="1"/>
</dbReference>
<name>A0A7J9CFR0_GOSGO</name>